<dbReference type="EMBL" id="PDXB01000061">
    <property type="protein sequence ID" value="RYN17290.1"/>
    <property type="molecule type" value="Genomic_DNA"/>
</dbReference>
<feature type="compositionally biased region" description="Basic and acidic residues" evidence="1">
    <location>
        <begin position="276"/>
        <end position="285"/>
    </location>
</feature>
<evidence type="ECO:0000313" key="2">
    <source>
        <dbReference type="EMBL" id="RYN17290.1"/>
    </source>
</evidence>
<comment type="caution">
    <text evidence="2">The sequence shown here is derived from an EMBL/GenBank/DDBJ whole genome shotgun (WGS) entry which is preliminary data.</text>
</comment>
<name>A0AB37W140_9PLEO</name>
<organism evidence="2 3">
    <name type="scientific">Alternaria tenuissima</name>
    <dbReference type="NCBI Taxonomy" id="119927"/>
    <lineage>
        <taxon>Eukaryota</taxon>
        <taxon>Fungi</taxon>
        <taxon>Dikarya</taxon>
        <taxon>Ascomycota</taxon>
        <taxon>Pezizomycotina</taxon>
        <taxon>Dothideomycetes</taxon>
        <taxon>Pleosporomycetidae</taxon>
        <taxon>Pleosporales</taxon>
        <taxon>Pleosporineae</taxon>
        <taxon>Pleosporaceae</taxon>
        <taxon>Alternaria</taxon>
        <taxon>Alternaria sect. Alternaria</taxon>
        <taxon>Alternaria alternata complex</taxon>
    </lineage>
</organism>
<feature type="region of interest" description="Disordered" evidence="1">
    <location>
        <begin position="276"/>
        <end position="309"/>
    </location>
</feature>
<protein>
    <submittedName>
        <fullName evidence="2">Uncharacterized protein</fullName>
    </submittedName>
</protein>
<accession>A0AB37W140</accession>
<evidence type="ECO:0000256" key="1">
    <source>
        <dbReference type="SAM" id="MobiDB-lite"/>
    </source>
</evidence>
<dbReference type="Proteomes" id="UP000292340">
    <property type="component" value="Unassembled WGS sequence"/>
</dbReference>
<gene>
    <name evidence="2" type="ORF">AA0115_g11871</name>
</gene>
<feature type="compositionally biased region" description="Basic and acidic residues" evidence="1">
    <location>
        <begin position="297"/>
        <end position="309"/>
    </location>
</feature>
<evidence type="ECO:0000313" key="3">
    <source>
        <dbReference type="Proteomes" id="UP000292340"/>
    </source>
</evidence>
<dbReference type="AlphaFoldDB" id="A0AB37W140"/>
<sequence length="363" mass="40941">MFKTRDETFASPDEQISNWYHVTGRSGIYVRPSAIHGEVMIFRKEGMMTILEWMSGQSHQHLHAVNMAGKHGIRLPGLLIVPSETEKKFTILWKQPGREQLATTLDFKQHELPDTVMNVPQAREVDVPHHSEQSEQREADKTGTIVQANLPVQEIRNAGGVFTSNEISSTSLTALERICVTARQVESVIWNLTVDGDDITLQRLSSVDMSPEFSTQRSLCFTADSTIEVRRYNTGLHVRFLRCGSSPRMAPDIHLPGDSTREYIDDVTYHIVRPPLVEREHHDDGTESVPSSWCTTEGEHGGRGDADLQEQSRQDIYYDAKSHFSEPSGELDVSDDPWEVFARALKRVVKAAGDTFTRLADQK</sequence>
<proteinExistence type="predicted"/>
<reference evidence="2" key="1">
    <citation type="submission" date="2017-10" db="EMBL/GenBank/DDBJ databases">
        <authorList>
            <person name="Armitage A.D."/>
            <person name="Barbara D.J."/>
            <person name="Woodhall J.W."/>
            <person name="Sreenivasaprasad S."/>
            <person name="Lane C.R."/>
            <person name="Clarkson J.P."/>
            <person name="Harrison R.J."/>
        </authorList>
    </citation>
    <scope>NUCLEOTIDE SEQUENCE</scope>
    <source>
        <strain evidence="2">FERA 1164</strain>
    </source>
</reference>
<reference evidence="2" key="2">
    <citation type="journal article" date="2019" name="bioRxiv">
        <title>Genomics, evolutionary history and diagnostics of the Alternaria alternata species group including apple and Asian pear pathotypes.</title>
        <authorList>
            <person name="Armitage A.D."/>
            <person name="Cockerton H.M."/>
            <person name="Sreenivasaprasad S."/>
            <person name="Woodhall J.W."/>
            <person name="Lane C.R."/>
            <person name="Harrison R.J."/>
            <person name="Clarkson J.P."/>
        </authorList>
    </citation>
    <scope>NUCLEOTIDE SEQUENCE</scope>
    <source>
        <strain evidence="2">FERA 1164</strain>
    </source>
</reference>